<evidence type="ECO:0000256" key="7">
    <source>
        <dbReference type="PROSITE-ProRule" id="PRU01050"/>
    </source>
</evidence>
<gene>
    <name evidence="6 11" type="primary">era</name>
    <name evidence="11" type="ORF">sL5_00980</name>
</gene>
<dbReference type="PRINTS" id="PR00326">
    <property type="entry name" value="GTP1OBG"/>
</dbReference>
<feature type="region of interest" description="G1" evidence="7">
    <location>
        <begin position="58"/>
        <end position="65"/>
    </location>
</feature>
<feature type="binding site" evidence="6">
    <location>
        <begin position="58"/>
        <end position="65"/>
    </location>
    <ligand>
        <name>GTP</name>
        <dbReference type="ChEBI" id="CHEBI:37565"/>
    </ligand>
</feature>
<dbReference type="NCBIfam" id="TIGR00231">
    <property type="entry name" value="small_GTP"/>
    <property type="match status" value="1"/>
</dbReference>
<feature type="binding site" evidence="6">
    <location>
        <begin position="169"/>
        <end position="172"/>
    </location>
    <ligand>
        <name>GTP</name>
        <dbReference type="ChEBI" id="CHEBI:37565"/>
    </ligand>
</feature>
<dbReference type="InterPro" id="IPR005225">
    <property type="entry name" value="Small_GTP-bd"/>
</dbReference>
<dbReference type="HAMAP" id="MF_00367">
    <property type="entry name" value="GTPase_Era"/>
    <property type="match status" value="1"/>
</dbReference>
<keyword evidence="12" id="KW-1185">Reference proteome</keyword>
<keyword evidence="4 6" id="KW-0694">RNA-binding</keyword>
<keyword evidence="6" id="KW-0472">Membrane</keyword>
<comment type="similarity">
    <text evidence="1 6 7 8">Belongs to the TRAFAC class TrmE-Era-EngA-EngB-Septin-like GTPase superfamily. Era GTPase family.</text>
</comment>
<dbReference type="Gene3D" id="3.40.50.300">
    <property type="entry name" value="P-loop containing nucleotide triphosphate hydrolases"/>
    <property type="match status" value="1"/>
</dbReference>
<protein>
    <recommendedName>
        <fullName evidence="2 6">GTPase Era</fullName>
    </recommendedName>
</protein>
<evidence type="ECO:0000259" key="10">
    <source>
        <dbReference type="PROSITE" id="PS51713"/>
    </source>
</evidence>
<keyword evidence="6" id="KW-0690">Ribosome biogenesis</keyword>
<dbReference type="Proteomes" id="UP000637906">
    <property type="component" value="Unassembled WGS sequence"/>
</dbReference>
<dbReference type="InterPro" id="IPR009019">
    <property type="entry name" value="KH_sf_prok-type"/>
</dbReference>
<dbReference type="PANTHER" id="PTHR42698:SF1">
    <property type="entry name" value="GTPASE ERA, MITOCHONDRIAL"/>
    <property type="match status" value="1"/>
</dbReference>
<dbReference type="GO" id="GO:0000028">
    <property type="term" value="P:ribosomal small subunit assembly"/>
    <property type="evidence" value="ECO:0007669"/>
    <property type="project" value="TreeGrafter"/>
</dbReference>
<dbReference type="CDD" id="cd04163">
    <property type="entry name" value="Era"/>
    <property type="match status" value="1"/>
</dbReference>
<comment type="caution">
    <text evidence="11">The sequence shown here is derived from an EMBL/GenBank/DDBJ whole genome shotgun (WGS) entry which is preliminary data.</text>
</comment>
<name>A0A8J3MNP6_9RICK</name>
<evidence type="ECO:0000256" key="6">
    <source>
        <dbReference type="HAMAP-Rule" id="MF_00367"/>
    </source>
</evidence>
<dbReference type="InterPro" id="IPR006073">
    <property type="entry name" value="GTP-bd"/>
</dbReference>
<dbReference type="CDD" id="cd22534">
    <property type="entry name" value="KH-II_Era"/>
    <property type="match status" value="1"/>
</dbReference>
<dbReference type="SUPFAM" id="SSF52540">
    <property type="entry name" value="P-loop containing nucleoside triphosphate hydrolases"/>
    <property type="match status" value="1"/>
</dbReference>
<comment type="function">
    <text evidence="6">An essential GTPase that binds both GDP and GTP, with rapid nucleotide exchange. Plays a role in 16S rRNA processing and 30S ribosomal subunit biogenesis and possibly also in cell cycle regulation and energy metabolism.</text>
</comment>
<evidence type="ECO:0000256" key="5">
    <source>
        <dbReference type="ARBA" id="ARBA00023134"/>
    </source>
</evidence>
<dbReference type="InterPro" id="IPR005662">
    <property type="entry name" value="GTPase_Era-like"/>
</dbReference>
<comment type="subcellular location">
    <subcellularLocation>
        <location evidence="6">Cytoplasm</location>
    </subcellularLocation>
    <subcellularLocation>
        <location evidence="6">Cell membrane</location>
        <topology evidence="6">Peripheral membrane protein</topology>
    </subcellularLocation>
</comment>
<organism evidence="11 12">
    <name type="scientific">Candidatus Mesenet longicola</name>
    <dbReference type="NCBI Taxonomy" id="1892558"/>
    <lineage>
        <taxon>Bacteria</taxon>
        <taxon>Pseudomonadati</taxon>
        <taxon>Pseudomonadota</taxon>
        <taxon>Alphaproteobacteria</taxon>
        <taxon>Rickettsiales</taxon>
        <taxon>Anaplasmataceae</taxon>
        <taxon>Candidatus Mesenet</taxon>
    </lineage>
</organism>
<comment type="subunit">
    <text evidence="6">Monomer.</text>
</comment>
<dbReference type="GO" id="GO:0070181">
    <property type="term" value="F:small ribosomal subunit rRNA binding"/>
    <property type="evidence" value="ECO:0007669"/>
    <property type="project" value="UniProtKB-UniRule"/>
</dbReference>
<dbReference type="Gene3D" id="3.30.300.20">
    <property type="match status" value="1"/>
</dbReference>
<dbReference type="InterPro" id="IPR004044">
    <property type="entry name" value="KH_dom_type_2"/>
</dbReference>
<feature type="region of interest" description="G2" evidence="7">
    <location>
        <begin position="84"/>
        <end position="88"/>
    </location>
</feature>
<feature type="region of interest" description="G5" evidence="7">
    <location>
        <begin position="199"/>
        <end position="201"/>
    </location>
</feature>
<evidence type="ECO:0000256" key="3">
    <source>
        <dbReference type="ARBA" id="ARBA00022741"/>
    </source>
</evidence>
<dbReference type="GO" id="GO:0005525">
    <property type="term" value="F:GTP binding"/>
    <property type="evidence" value="ECO:0007669"/>
    <property type="project" value="UniProtKB-UniRule"/>
</dbReference>
<dbReference type="NCBIfam" id="NF000908">
    <property type="entry name" value="PRK00089.1"/>
    <property type="match status" value="1"/>
</dbReference>
<feature type="binding site" evidence="6">
    <location>
        <begin position="105"/>
        <end position="109"/>
    </location>
    <ligand>
        <name>GTP</name>
        <dbReference type="ChEBI" id="CHEBI:37565"/>
    </ligand>
</feature>
<proteinExistence type="inferred from homology"/>
<feature type="region of interest" description="G3" evidence="7">
    <location>
        <begin position="105"/>
        <end position="108"/>
    </location>
</feature>
<evidence type="ECO:0000256" key="8">
    <source>
        <dbReference type="RuleBase" id="RU003761"/>
    </source>
</evidence>
<evidence type="ECO:0000256" key="1">
    <source>
        <dbReference type="ARBA" id="ARBA00007921"/>
    </source>
</evidence>
<dbReference type="Pfam" id="PF01926">
    <property type="entry name" value="MMR_HSR1"/>
    <property type="match status" value="1"/>
</dbReference>
<keyword evidence="3 6" id="KW-0547">Nucleotide-binding</keyword>
<evidence type="ECO:0000259" key="9">
    <source>
        <dbReference type="PROSITE" id="PS50823"/>
    </source>
</evidence>
<dbReference type="PROSITE" id="PS51713">
    <property type="entry name" value="G_ERA"/>
    <property type="match status" value="1"/>
</dbReference>
<keyword evidence="5 6" id="KW-0342">GTP-binding</keyword>
<dbReference type="EMBL" id="BNGU01000003">
    <property type="protein sequence ID" value="GHM59105.1"/>
    <property type="molecule type" value="Genomic_DNA"/>
</dbReference>
<dbReference type="PANTHER" id="PTHR42698">
    <property type="entry name" value="GTPASE ERA"/>
    <property type="match status" value="1"/>
</dbReference>
<feature type="domain" description="Era-type G" evidence="10">
    <location>
        <begin position="50"/>
        <end position="220"/>
    </location>
</feature>
<evidence type="ECO:0000256" key="2">
    <source>
        <dbReference type="ARBA" id="ARBA00020484"/>
    </source>
</evidence>
<keyword evidence="6" id="KW-0699">rRNA-binding</keyword>
<feature type="region of interest" description="G4" evidence="7">
    <location>
        <begin position="169"/>
        <end position="172"/>
    </location>
</feature>
<evidence type="ECO:0000313" key="11">
    <source>
        <dbReference type="EMBL" id="GHM59105.1"/>
    </source>
</evidence>
<sequence length="341" mass="38737">MSLRDEAGPRFGNLENISIKFFMSIFIAVLSFCRHIDIILKISKMTIKQKCLTIAIAGLPNVGKSTLINNIVGAKVSIITPKAQTTRTKIRAVAIYKETQFIFIDVPGIFDAKTKLEKFIVSSAWSAIKSTDAVLLLLDFRNFSYGSDQMIKVIARTKQLNIRCILVINKIDLATKPEIKRAYEHFTAAYGGFDQMFMISALKNDGVEEMLAYLSTVAPEGPWLYPEDCITDTSSSFIAAEVTREKLFLNLNKELPYSLAVVTEQMQEKEDKSLIVRQVIYVLRESHKKIIIGINGENIKKINIAARIELEDMFEVKIHLFLFVKIRKSWQDKPKEYVDHA</sequence>
<dbReference type="AlphaFoldDB" id="A0A8J3MNP6"/>
<dbReference type="GO" id="GO:0003924">
    <property type="term" value="F:GTPase activity"/>
    <property type="evidence" value="ECO:0007669"/>
    <property type="project" value="UniProtKB-UniRule"/>
</dbReference>
<evidence type="ECO:0000256" key="4">
    <source>
        <dbReference type="ARBA" id="ARBA00022884"/>
    </source>
</evidence>
<dbReference type="GO" id="GO:0005886">
    <property type="term" value="C:plasma membrane"/>
    <property type="evidence" value="ECO:0007669"/>
    <property type="project" value="UniProtKB-SubCell"/>
</dbReference>
<dbReference type="GO" id="GO:0005829">
    <property type="term" value="C:cytosol"/>
    <property type="evidence" value="ECO:0007669"/>
    <property type="project" value="TreeGrafter"/>
</dbReference>
<dbReference type="GO" id="GO:0043024">
    <property type="term" value="F:ribosomal small subunit binding"/>
    <property type="evidence" value="ECO:0007669"/>
    <property type="project" value="TreeGrafter"/>
</dbReference>
<evidence type="ECO:0000313" key="12">
    <source>
        <dbReference type="Proteomes" id="UP000637906"/>
    </source>
</evidence>
<dbReference type="PROSITE" id="PS50823">
    <property type="entry name" value="KH_TYPE_2"/>
    <property type="match status" value="1"/>
</dbReference>
<dbReference type="SUPFAM" id="SSF54814">
    <property type="entry name" value="Prokaryotic type KH domain (KH-domain type II)"/>
    <property type="match status" value="1"/>
</dbReference>
<feature type="domain" description="KH type-2" evidence="9">
    <location>
        <begin position="251"/>
        <end position="328"/>
    </location>
</feature>
<dbReference type="InterPro" id="IPR027417">
    <property type="entry name" value="P-loop_NTPase"/>
</dbReference>
<dbReference type="InterPro" id="IPR030388">
    <property type="entry name" value="G_ERA_dom"/>
</dbReference>
<keyword evidence="6" id="KW-0963">Cytoplasm</keyword>
<reference evidence="11 12" key="1">
    <citation type="journal article" date="2021" name="Microb. Ecol.">
        <title>Candidatus Mesenet longicola: Novel Endosymbionts of Brontispa longissima that Induce Cytoplasmic Incompatibility.</title>
        <authorList>
            <person name="Takano S."/>
            <person name="Gotoh Y."/>
            <person name="Hayashi T."/>
        </authorList>
    </citation>
    <scope>NUCLEOTIDE SEQUENCE [LARGE SCALE GENOMIC DNA]</scope>
    <source>
        <strain evidence="11">L5</strain>
    </source>
</reference>
<dbReference type="Pfam" id="PF07650">
    <property type="entry name" value="KH_2"/>
    <property type="match status" value="1"/>
</dbReference>
<dbReference type="InterPro" id="IPR015946">
    <property type="entry name" value="KH_dom-like_a/b"/>
</dbReference>
<accession>A0A8J3MNP6</accession>
<keyword evidence="6" id="KW-1003">Cell membrane</keyword>
<dbReference type="NCBIfam" id="TIGR00436">
    <property type="entry name" value="era"/>
    <property type="match status" value="1"/>
</dbReference>